<dbReference type="Gene3D" id="3.40.50.1820">
    <property type="entry name" value="alpha/beta hydrolase"/>
    <property type="match status" value="1"/>
</dbReference>
<dbReference type="OrthoDB" id="9779853at2"/>
<dbReference type="AlphaFoldDB" id="A0A285NE77"/>
<keyword evidence="3" id="KW-1185">Reference proteome</keyword>
<reference evidence="2 3" key="1">
    <citation type="submission" date="2017-09" db="EMBL/GenBank/DDBJ databases">
        <authorList>
            <person name="Ehlers B."/>
            <person name="Leendertz F.H."/>
        </authorList>
    </citation>
    <scope>NUCLEOTIDE SEQUENCE [LARGE SCALE GENOMIC DNA]</scope>
    <source>
        <strain evidence="2 3">DSM 18289</strain>
    </source>
</reference>
<dbReference type="Proteomes" id="UP000219439">
    <property type="component" value="Unassembled WGS sequence"/>
</dbReference>
<feature type="domain" description="AB hydrolase-1" evidence="1">
    <location>
        <begin position="10"/>
        <end position="248"/>
    </location>
</feature>
<dbReference type="InterPro" id="IPR050266">
    <property type="entry name" value="AB_hydrolase_sf"/>
</dbReference>
<evidence type="ECO:0000259" key="1">
    <source>
        <dbReference type="Pfam" id="PF12697"/>
    </source>
</evidence>
<evidence type="ECO:0000313" key="3">
    <source>
        <dbReference type="Proteomes" id="UP000219439"/>
    </source>
</evidence>
<evidence type="ECO:0000313" key="2">
    <source>
        <dbReference type="EMBL" id="SNZ07598.1"/>
    </source>
</evidence>
<protein>
    <submittedName>
        <fullName evidence="2">Pimeloyl-[acyl-carrier protein] methyl ester esterase</fullName>
    </submittedName>
</protein>
<organism evidence="2 3">
    <name type="scientific">Cohaesibacter gelatinilyticus</name>
    <dbReference type="NCBI Taxonomy" id="372072"/>
    <lineage>
        <taxon>Bacteria</taxon>
        <taxon>Pseudomonadati</taxon>
        <taxon>Pseudomonadota</taxon>
        <taxon>Alphaproteobacteria</taxon>
        <taxon>Hyphomicrobiales</taxon>
        <taxon>Cohaesibacteraceae</taxon>
    </lineage>
</organism>
<dbReference type="InterPro" id="IPR029058">
    <property type="entry name" value="AB_hydrolase_fold"/>
</dbReference>
<dbReference type="PANTHER" id="PTHR43798:SF33">
    <property type="entry name" value="HYDROLASE, PUTATIVE (AFU_ORTHOLOGUE AFUA_2G14860)-RELATED"/>
    <property type="match status" value="1"/>
</dbReference>
<dbReference type="PANTHER" id="PTHR43798">
    <property type="entry name" value="MONOACYLGLYCEROL LIPASE"/>
    <property type="match status" value="1"/>
</dbReference>
<proteinExistence type="predicted"/>
<name>A0A285NE77_9HYPH</name>
<dbReference type="RefSeq" id="WP_097152362.1">
    <property type="nucleotide sequence ID" value="NZ_OBEL01000001.1"/>
</dbReference>
<sequence>MSEETRPLLIALHGWGARGCFFDDLARRLTEICDVVAPDFVGHGTQKQIEVVELSMLADQINELTVQYQRRRIFLLGWSMGAAAAFSYLEKFGSEQIAGLLIEDMAPKPLNDEDWDLGIASGYRAEDVEVTLGHIRSGWQRYGRRVWCATFATPQIARKFEDDVLFETFLDNRERPMASAWQSLMALDARSLIRNLDCPVLALMGANSHVYKPELADWYEHMLKNGSVHRIKGAGHAPHLEQPEIFADLVTSFIQKHC</sequence>
<gene>
    <name evidence="2" type="ORF">SAMN06265368_1133</name>
</gene>
<dbReference type="InterPro" id="IPR000073">
    <property type="entry name" value="AB_hydrolase_1"/>
</dbReference>
<accession>A0A285NE77</accession>
<dbReference type="GO" id="GO:0016020">
    <property type="term" value="C:membrane"/>
    <property type="evidence" value="ECO:0007669"/>
    <property type="project" value="TreeGrafter"/>
</dbReference>
<dbReference type="SUPFAM" id="SSF53474">
    <property type="entry name" value="alpha/beta-Hydrolases"/>
    <property type="match status" value="1"/>
</dbReference>
<dbReference type="Pfam" id="PF12697">
    <property type="entry name" value="Abhydrolase_6"/>
    <property type="match status" value="1"/>
</dbReference>
<dbReference type="EMBL" id="OBEL01000001">
    <property type="protein sequence ID" value="SNZ07598.1"/>
    <property type="molecule type" value="Genomic_DNA"/>
</dbReference>